<evidence type="ECO:0000256" key="1">
    <source>
        <dbReference type="ARBA" id="ARBA00005054"/>
    </source>
</evidence>
<dbReference type="RefSeq" id="WP_200378208.1">
    <property type="nucleotide sequence ID" value="NZ_NRRU01000018.1"/>
</dbReference>
<accession>A0ABS1DSI0</accession>
<comment type="similarity">
    <text evidence="4">Belongs to the GART family.</text>
</comment>
<evidence type="ECO:0000256" key="2">
    <source>
        <dbReference type="ARBA" id="ARBA00022679"/>
    </source>
</evidence>
<dbReference type="EC" id="2.1.2.2" evidence="4"/>
<evidence type="ECO:0000259" key="5">
    <source>
        <dbReference type="Pfam" id="PF00551"/>
    </source>
</evidence>
<feature type="binding site" evidence="4">
    <location>
        <begin position="91"/>
        <end position="94"/>
    </location>
    <ligand>
        <name>(6R)-10-formyltetrahydrofolate</name>
        <dbReference type="ChEBI" id="CHEBI:195366"/>
    </ligand>
</feature>
<dbReference type="InterPro" id="IPR036477">
    <property type="entry name" value="Formyl_transf_N_sf"/>
</dbReference>
<comment type="pathway">
    <text evidence="1 4">Purine metabolism; IMP biosynthesis via de novo pathway; N(2)-formyl-N(1)-(5-phospho-D-ribosyl)glycinamide from N(1)-(5-phospho-D-ribosyl)glycinamide (10-formyl THF route): step 1/1.</text>
</comment>
<dbReference type="PANTHER" id="PTHR43369:SF2">
    <property type="entry name" value="PHOSPHORIBOSYLGLYCINAMIDE FORMYLTRANSFERASE"/>
    <property type="match status" value="1"/>
</dbReference>
<dbReference type="Proteomes" id="UP001041814">
    <property type="component" value="Unassembled WGS sequence"/>
</dbReference>
<keyword evidence="3 4" id="KW-0658">Purine biosynthesis</keyword>
<feature type="domain" description="Formyl transferase N-terminal" evidence="5">
    <location>
        <begin position="2"/>
        <end position="183"/>
    </location>
</feature>
<dbReference type="SUPFAM" id="SSF53328">
    <property type="entry name" value="Formyltransferase"/>
    <property type="match status" value="1"/>
</dbReference>
<sequence>MKRIVILISGRGSNMEAIVQRCAAEGWPARVAAVVSNRPDASGLAFAAAHGVPTAVVDHRAFAGEREAFDAALAAEIDRHEPELIVLAGFMRILGDAFVRRYAGLLLNVHPSLLPAFPGLHTHRRALEAGCKAAGATVHFVTPELDHGPIVMQAVVPVLPGDDEAALAERVLAAEHVIYPQAVRWFVEGALSVENGVVHQRDGQAQLLV</sequence>
<gene>
    <name evidence="4" type="primary">purN</name>
    <name evidence="6" type="ORF">CKO43_06520</name>
</gene>
<feature type="binding site" evidence="4">
    <location>
        <position position="108"/>
    </location>
    <ligand>
        <name>(6R)-10-formyltetrahydrofolate</name>
        <dbReference type="ChEBI" id="CHEBI:195366"/>
    </ligand>
</feature>
<comment type="catalytic activity">
    <reaction evidence="4">
        <text>N(1)-(5-phospho-beta-D-ribosyl)glycinamide + (6R)-10-formyltetrahydrofolate = N(2)-formyl-N(1)-(5-phospho-beta-D-ribosyl)glycinamide + (6S)-5,6,7,8-tetrahydrofolate + H(+)</text>
        <dbReference type="Rhea" id="RHEA:15053"/>
        <dbReference type="ChEBI" id="CHEBI:15378"/>
        <dbReference type="ChEBI" id="CHEBI:57453"/>
        <dbReference type="ChEBI" id="CHEBI:143788"/>
        <dbReference type="ChEBI" id="CHEBI:147286"/>
        <dbReference type="ChEBI" id="CHEBI:195366"/>
        <dbReference type="EC" id="2.1.2.2"/>
    </reaction>
</comment>
<dbReference type="Pfam" id="PF00551">
    <property type="entry name" value="Formyl_trans_N"/>
    <property type="match status" value="1"/>
</dbReference>
<keyword evidence="7" id="KW-1185">Reference proteome</keyword>
<dbReference type="Gene3D" id="3.40.50.170">
    <property type="entry name" value="Formyl transferase, N-terminal domain"/>
    <property type="match status" value="1"/>
</dbReference>
<feature type="binding site" evidence="4">
    <location>
        <position position="66"/>
    </location>
    <ligand>
        <name>(6R)-10-formyltetrahydrofolate</name>
        <dbReference type="ChEBI" id="CHEBI:195366"/>
    </ligand>
</feature>
<proteinExistence type="inferred from homology"/>
<protein>
    <recommendedName>
        <fullName evidence="4">Phosphoribosylglycinamide formyltransferase</fullName>
        <ecNumber evidence="4">2.1.2.2</ecNumber>
    </recommendedName>
    <alternativeName>
        <fullName evidence="4">5'-phosphoribosylglycinamide transformylase</fullName>
    </alternativeName>
    <alternativeName>
        <fullName evidence="4">GAR transformylase</fullName>
        <shortName evidence="4">GART</shortName>
    </alternativeName>
</protein>
<reference evidence="6" key="1">
    <citation type="submission" date="2017-08" db="EMBL/GenBank/DDBJ databases">
        <authorList>
            <person name="Imhoff J.F."/>
            <person name="Rahn T."/>
            <person name="Kuenzel S."/>
            <person name="Neulinger S.C."/>
        </authorList>
    </citation>
    <scope>NUCLEOTIDE SEQUENCE</scope>
    <source>
        <strain evidence="6">IM 151</strain>
    </source>
</reference>
<evidence type="ECO:0000313" key="6">
    <source>
        <dbReference type="EMBL" id="MBK1712433.1"/>
    </source>
</evidence>
<evidence type="ECO:0000256" key="4">
    <source>
        <dbReference type="HAMAP-Rule" id="MF_01930"/>
    </source>
</evidence>
<dbReference type="EMBL" id="NRRU01000018">
    <property type="protein sequence ID" value="MBK1712433.1"/>
    <property type="molecule type" value="Genomic_DNA"/>
</dbReference>
<dbReference type="CDD" id="cd08645">
    <property type="entry name" value="FMT_core_GART"/>
    <property type="match status" value="1"/>
</dbReference>
<evidence type="ECO:0000256" key="3">
    <source>
        <dbReference type="ARBA" id="ARBA00022755"/>
    </source>
</evidence>
<evidence type="ECO:0000313" key="7">
    <source>
        <dbReference type="Proteomes" id="UP001041814"/>
    </source>
</evidence>
<feature type="binding site" evidence="4">
    <location>
        <begin position="12"/>
        <end position="14"/>
    </location>
    <ligand>
        <name>N(1)-(5-phospho-beta-D-ribosyl)glycinamide</name>
        <dbReference type="ChEBI" id="CHEBI:143788"/>
    </ligand>
</feature>
<feature type="site" description="Raises pKa of active site His" evidence="4">
    <location>
        <position position="146"/>
    </location>
</feature>
<dbReference type="InterPro" id="IPR002376">
    <property type="entry name" value="Formyl_transf_N"/>
</dbReference>
<dbReference type="NCBIfam" id="TIGR00639">
    <property type="entry name" value="PurN"/>
    <property type="match status" value="1"/>
</dbReference>
<reference evidence="6" key="2">
    <citation type="journal article" date="2020" name="Microorganisms">
        <title>Osmotic Adaptation and Compatible Solute Biosynthesis of Phototrophic Bacteria as Revealed from Genome Analyses.</title>
        <authorList>
            <person name="Imhoff J.F."/>
            <person name="Rahn T."/>
            <person name="Kunzel S."/>
            <person name="Keller A."/>
            <person name="Neulinger S.C."/>
        </authorList>
    </citation>
    <scope>NUCLEOTIDE SEQUENCE</scope>
    <source>
        <strain evidence="6">IM 151</strain>
    </source>
</reference>
<dbReference type="HAMAP" id="MF_01930">
    <property type="entry name" value="PurN"/>
    <property type="match status" value="1"/>
</dbReference>
<comment type="function">
    <text evidence="4">Catalyzes the transfer of a formyl group from 10-formyltetrahydrofolate to 5-phospho-ribosyl-glycinamide (GAR), producing 5-phospho-ribosyl-N-formylglycinamide (FGAR) and tetrahydrofolate.</text>
</comment>
<dbReference type="InterPro" id="IPR004607">
    <property type="entry name" value="GART"/>
</dbReference>
<keyword evidence="2 4" id="KW-0808">Transferase</keyword>
<dbReference type="PANTHER" id="PTHR43369">
    <property type="entry name" value="PHOSPHORIBOSYLGLYCINAMIDE FORMYLTRANSFERASE"/>
    <property type="match status" value="1"/>
</dbReference>
<feature type="active site" description="Proton donor" evidence="4">
    <location>
        <position position="110"/>
    </location>
</feature>
<comment type="caution">
    <text evidence="6">The sequence shown here is derived from an EMBL/GenBank/DDBJ whole genome shotgun (WGS) entry which is preliminary data.</text>
</comment>
<name>A0ABS1DSI0_RUBGE</name>
<organism evidence="6 7">
    <name type="scientific">Rubrivivax gelatinosus</name>
    <name type="common">Rhodocyclus gelatinosus</name>
    <name type="synonym">Rhodopseudomonas gelatinosa</name>
    <dbReference type="NCBI Taxonomy" id="28068"/>
    <lineage>
        <taxon>Bacteria</taxon>
        <taxon>Pseudomonadati</taxon>
        <taxon>Pseudomonadota</taxon>
        <taxon>Betaproteobacteria</taxon>
        <taxon>Burkholderiales</taxon>
        <taxon>Sphaerotilaceae</taxon>
        <taxon>Rubrivivax</taxon>
    </lineage>
</organism>